<evidence type="ECO:0000313" key="4">
    <source>
        <dbReference type="Proteomes" id="UP000287171"/>
    </source>
</evidence>
<dbReference type="InterPro" id="IPR035985">
    <property type="entry name" value="Ubiquitin-activating_enz"/>
</dbReference>
<comment type="caution">
    <text evidence="3">The sequence shown here is derived from an EMBL/GenBank/DDBJ whole genome shotgun (WGS) entry which is preliminary data.</text>
</comment>
<feature type="domain" description="THIF-type NAD/FAD binding fold" evidence="2">
    <location>
        <begin position="18"/>
        <end position="154"/>
    </location>
</feature>
<sequence length="327" mass="35583">MNYPGLATQSPRPVLTYQAKTVQIVVVGAGGTGSWLVGHLARLVWDFNRTWAQVHGEEPRHASLLIVDHDAVEEGNIRARQNFCPAEIGYPKAQLLVNRLAFAFGLSEHEISAHVGQFSSSLLARRWNELTILIGCVDNAKARQEMADCLAKQNPYGTRENEYPSLLWWIDSGNSLHAGQVLCGNVATADELCGALAGPLCLRLPSPSLVHPELLVPLPDEEMSASARLSCKDLVLAGEPAMQQSRTINNHMAGLVYGYVEMLMYGGLTTFATYTDNSTFVTRSLETTPEGLSLALGLPVPFFTTPGTLVESREGSDDKDSDEEDEA</sequence>
<proteinExistence type="predicted"/>
<dbReference type="EMBL" id="BIFT01000003">
    <property type="protein sequence ID" value="GCE32007.1"/>
    <property type="molecule type" value="Genomic_DNA"/>
</dbReference>
<dbReference type="OrthoDB" id="9804286at2"/>
<dbReference type="GO" id="GO:0008641">
    <property type="term" value="F:ubiquitin-like modifier activating enzyme activity"/>
    <property type="evidence" value="ECO:0007669"/>
    <property type="project" value="InterPro"/>
</dbReference>
<dbReference type="Proteomes" id="UP000287171">
    <property type="component" value="Unassembled WGS sequence"/>
</dbReference>
<reference evidence="4" key="1">
    <citation type="submission" date="2018-12" db="EMBL/GenBank/DDBJ databases">
        <title>Tengunoibacter tsumagoiensis gen. nov., sp. nov., Dictyobacter kobayashii sp. nov., D. alpinus sp. nov., and D. joshuensis sp. nov. and description of Dictyobacteraceae fam. nov. within the order Ktedonobacterales isolated from Tengu-no-mugimeshi.</title>
        <authorList>
            <person name="Wang C.M."/>
            <person name="Zheng Y."/>
            <person name="Sakai Y."/>
            <person name="Toyoda A."/>
            <person name="Minakuchi Y."/>
            <person name="Abe K."/>
            <person name="Yokota A."/>
            <person name="Yabe S."/>
        </authorList>
    </citation>
    <scope>NUCLEOTIDE SEQUENCE [LARGE SCALE GENOMIC DNA]</scope>
    <source>
        <strain evidence="4">Uno16</strain>
    </source>
</reference>
<gene>
    <name evidence="3" type="ORF">KDA_74910</name>
</gene>
<evidence type="ECO:0000259" key="2">
    <source>
        <dbReference type="Pfam" id="PF00899"/>
    </source>
</evidence>
<evidence type="ECO:0000313" key="3">
    <source>
        <dbReference type="EMBL" id="GCE32007.1"/>
    </source>
</evidence>
<organism evidence="3 4">
    <name type="scientific">Dictyobacter alpinus</name>
    <dbReference type="NCBI Taxonomy" id="2014873"/>
    <lineage>
        <taxon>Bacteria</taxon>
        <taxon>Bacillati</taxon>
        <taxon>Chloroflexota</taxon>
        <taxon>Ktedonobacteria</taxon>
        <taxon>Ktedonobacterales</taxon>
        <taxon>Dictyobacteraceae</taxon>
        <taxon>Dictyobacter</taxon>
    </lineage>
</organism>
<accession>A0A402BKW3</accession>
<dbReference type="InterPro" id="IPR000594">
    <property type="entry name" value="ThiF_NAD_FAD-bd"/>
</dbReference>
<evidence type="ECO:0000256" key="1">
    <source>
        <dbReference type="SAM" id="MobiDB-lite"/>
    </source>
</evidence>
<name>A0A402BKW3_9CHLR</name>
<keyword evidence="4" id="KW-1185">Reference proteome</keyword>
<dbReference type="Pfam" id="PF00899">
    <property type="entry name" value="ThiF"/>
    <property type="match status" value="1"/>
</dbReference>
<feature type="region of interest" description="Disordered" evidence="1">
    <location>
        <begin position="306"/>
        <end position="327"/>
    </location>
</feature>
<dbReference type="AlphaFoldDB" id="A0A402BKW3"/>
<protein>
    <recommendedName>
        <fullName evidence="2">THIF-type NAD/FAD binding fold domain-containing protein</fullName>
    </recommendedName>
</protein>
<dbReference type="SUPFAM" id="SSF69572">
    <property type="entry name" value="Activating enzymes of the ubiquitin-like proteins"/>
    <property type="match status" value="1"/>
</dbReference>
<dbReference type="RefSeq" id="WP_126632025.1">
    <property type="nucleotide sequence ID" value="NZ_BIFT01000003.1"/>
</dbReference>
<dbReference type="Gene3D" id="3.40.50.720">
    <property type="entry name" value="NAD(P)-binding Rossmann-like Domain"/>
    <property type="match status" value="1"/>
</dbReference>